<dbReference type="InterPro" id="IPR036890">
    <property type="entry name" value="HATPase_C_sf"/>
</dbReference>
<accession>A0A6P1TR34</accession>
<keyword evidence="5" id="KW-0418">Kinase</keyword>
<dbReference type="Proteomes" id="UP000464314">
    <property type="component" value="Chromosome"/>
</dbReference>
<keyword evidence="7" id="KW-0472">Membrane</keyword>
<dbReference type="SUPFAM" id="SSF47384">
    <property type="entry name" value="Homodimeric domain of signal transducing histidine kinase"/>
    <property type="match status" value="1"/>
</dbReference>
<dbReference type="GO" id="GO:0005886">
    <property type="term" value="C:plasma membrane"/>
    <property type="evidence" value="ECO:0007669"/>
    <property type="project" value="TreeGrafter"/>
</dbReference>
<dbReference type="KEGG" id="anr:Ana3638_14830"/>
<keyword evidence="4" id="KW-0808">Transferase</keyword>
<dbReference type="AlphaFoldDB" id="A0A6P1TR34"/>
<keyword evidence="7" id="KW-0812">Transmembrane</keyword>
<feature type="transmembrane region" description="Helical" evidence="7">
    <location>
        <begin position="172"/>
        <end position="195"/>
    </location>
</feature>
<dbReference type="PANTHER" id="PTHR45453">
    <property type="entry name" value="PHOSPHATE REGULON SENSOR PROTEIN PHOR"/>
    <property type="match status" value="1"/>
</dbReference>
<dbReference type="GO" id="GO:0004721">
    <property type="term" value="F:phosphoprotein phosphatase activity"/>
    <property type="evidence" value="ECO:0007669"/>
    <property type="project" value="TreeGrafter"/>
</dbReference>
<dbReference type="SMART" id="SM00387">
    <property type="entry name" value="HATPase_c"/>
    <property type="match status" value="1"/>
</dbReference>
<dbReference type="GO" id="GO:0000155">
    <property type="term" value="F:phosphorelay sensor kinase activity"/>
    <property type="evidence" value="ECO:0007669"/>
    <property type="project" value="InterPro"/>
</dbReference>
<protein>
    <recommendedName>
        <fullName evidence="3">histidine kinase</fullName>
        <ecNumber evidence="3">2.7.13.3</ecNumber>
    </recommendedName>
</protein>
<dbReference type="Gene3D" id="6.10.340.10">
    <property type="match status" value="1"/>
</dbReference>
<dbReference type="Pfam" id="PF02518">
    <property type="entry name" value="HATPase_c"/>
    <property type="match status" value="1"/>
</dbReference>
<gene>
    <name evidence="9" type="ORF">Ana3638_14830</name>
</gene>
<keyword evidence="6" id="KW-0902">Two-component regulatory system</keyword>
<feature type="domain" description="Histidine kinase" evidence="8">
    <location>
        <begin position="271"/>
        <end position="485"/>
    </location>
</feature>
<name>A0A6P1TR34_9FIRM</name>
<evidence type="ECO:0000256" key="6">
    <source>
        <dbReference type="ARBA" id="ARBA00023012"/>
    </source>
</evidence>
<sequence>MFRKRGIVRNTFIYTSLLITFVIFISFGILYLVLPDYYTYSKNKVLKTNADNLAVNIQSAKTENEIAHYISDFSAQNNAITLAYDTADNLMLKLSSPFNLYYNKNDKLAKISIQMNKEDFITDDLDGSKSKALFIKKNDSASIMIEKEIGKNGIAYISIFGTMQPINEAKGVIISLMPYLFAVNILIALLASYYFSKRMTKPIVKLSHTARDMQNLTPGIQSGIRTNDEVGELSENMDLLYQKLCSNITNLKIEMDKVTELEKSKTDFMRAASHELKTPISALYGIVEGMIDDVGKYKDKEKYLKESKKLIDNLTKLINEILYASKLDSTEKILKTESVRILPLLELSLENNRLFMEEKKLNVIKPNSDVVIKTDENTLKTVISNIISNAVKYTAEGGNINIHITEKDSSICLSIENQCENIPKGELNKLFEPFFTRNYSRNRNKSGTGLGLYIVKRNLEALQIPYELVNTLEGLKFNLYFNKSSSS</sequence>
<feature type="transmembrane region" description="Helical" evidence="7">
    <location>
        <begin position="12"/>
        <end position="34"/>
    </location>
</feature>
<dbReference type="InterPro" id="IPR005467">
    <property type="entry name" value="His_kinase_dom"/>
</dbReference>
<keyword evidence="10" id="KW-1185">Reference proteome</keyword>
<evidence type="ECO:0000256" key="1">
    <source>
        <dbReference type="ARBA" id="ARBA00000085"/>
    </source>
</evidence>
<dbReference type="EC" id="2.7.13.3" evidence="3"/>
<evidence type="ECO:0000256" key="4">
    <source>
        <dbReference type="ARBA" id="ARBA00022679"/>
    </source>
</evidence>
<dbReference type="Gene3D" id="3.30.565.10">
    <property type="entry name" value="Histidine kinase-like ATPase, C-terminal domain"/>
    <property type="match status" value="1"/>
</dbReference>
<organism evidence="9 10">
    <name type="scientific">Anaerocolumna sedimenticola</name>
    <dbReference type="NCBI Taxonomy" id="2696063"/>
    <lineage>
        <taxon>Bacteria</taxon>
        <taxon>Bacillati</taxon>
        <taxon>Bacillota</taxon>
        <taxon>Clostridia</taxon>
        <taxon>Lachnospirales</taxon>
        <taxon>Lachnospiraceae</taxon>
        <taxon>Anaerocolumna</taxon>
    </lineage>
</organism>
<dbReference type="InterPro" id="IPR003594">
    <property type="entry name" value="HATPase_dom"/>
</dbReference>
<dbReference type="Gene3D" id="1.10.287.130">
    <property type="match status" value="1"/>
</dbReference>
<dbReference type="CDD" id="cd06225">
    <property type="entry name" value="HAMP"/>
    <property type="match status" value="1"/>
</dbReference>
<dbReference type="PROSITE" id="PS50109">
    <property type="entry name" value="HIS_KIN"/>
    <property type="match status" value="1"/>
</dbReference>
<comment type="subcellular location">
    <subcellularLocation>
        <location evidence="2">Membrane</location>
    </subcellularLocation>
</comment>
<evidence type="ECO:0000256" key="3">
    <source>
        <dbReference type="ARBA" id="ARBA00012438"/>
    </source>
</evidence>
<dbReference type="SMART" id="SM00388">
    <property type="entry name" value="HisKA"/>
    <property type="match status" value="1"/>
</dbReference>
<comment type="catalytic activity">
    <reaction evidence="1">
        <text>ATP + protein L-histidine = ADP + protein N-phospho-L-histidine.</text>
        <dbReference type="EC" id="2.7.13.3"/>
    </reaction>
</comment>
<evidence type="ECO:0000256" key="2">
    <source>
        <dbReference type="ARBA" id="ARBA00004370"/>
    </source>
</evidence>
<dbReference type="RefSeq" id="WP_161838723.1">
    <property type="nucleotide sequence ID" value="NZ_CP048000.1"/>
</dbReference>
<dbReference type="Pfam" id="PF00512">
    <property type="entry name" value="HisKA"/>
    <property type="match status" value="1"/>
</dbReference>
<dbReference type="InterPro" id="IPR050351">
    <property type="entry name" value="BphY/WalK/GraS-like"/>
</dbReference>
<dbReference type="PANTHER" id="PTHR45453:SF3">
    <property type="entry name" value="HISTIDINE KINASE"/>
    <property type="match status" value="1"/>
</dbReference>
<evidence type="ECO:0000313" key="9">
    <source>
        <dbReference type="EMBL" id="QHQ61898.1"/>
    </source>
</evidence>
<evidence type="ECO:0000259" key="8">
    <source>
        <dbReference type="PROSITE" id="PS50109"/>
    </source>
</evidence>
<reference evidence="9 10" key="1">
    <citation type="submission" date="2020-01" db="EMBL/GenBank/DDBJ databases">
        <title>Genome analysis of Anaerocolumna sp. CBA3638.</title>
        <authorList>
            <person name="Kim J."/>
            <person name="Roh S.W."/>
        </authorList>
    </citation>
    <scope>NUCLEOTIDE SEQUENCE [LARGE SCALE GENOMIC DNA]</scope>
    <source>
        <strain evidence="9 10">CBA3638</strain>
    </source>
</reference>
<dbReference type="InterPro" id="IPR003661">
    <property type="entry name" value="HisK_dim/P_dom"/>
</dbReference>
<evidence type="ECO:0000256" key="5">
    <source>
        <dbReference type="ARBA" id="ARBA00022777"/>
    </source>
</evidence>
<dbReference type="CDD" id="cd00082">
    <property type="entry name" value="HisKA"/>
    <property type="match status" value="1"/>
</dbReference>
<evidence type="ECO:0000256" key="7">
    <source>
        <dbReference type="SAM" id="Phobius"/>
    </source>
</evidence>
<dbReference type="SUPFAM" id="SSF55874">
    <property type="entry name" value="ATPase domain of HSP90 chaperone/DNA topoisomerase II/histidine kinase"/>
    <property type="match status" value="1"/>
</dbReference>
<proteinExistence type="predicted"/>
<dbReference type="EMBL" id="CP048000">
    <property type="protein sequence ID" value="QHQ61898.1"/>
    <property type="molecule type" value="Genomic_DNA"/>
</dbReference>
<dbReference type="InterPro" id="IPR036097">
    <property type="entry name" value="HisK_dim/P_sf"/>
</dbReference>
<keyword evidence="7" id="KW-1133">Transmembrane helix</keyword>
<dbReference type="GO" id="GO:0016036">
    <property type="term" value="P:cellular response to phosphate starvation"/>
    <property type="evidence" value="ECO:0007669"/>
    <property type="project" value="TreeGrafter"/>
</dbReference>
<evidence type="ECO:0000313" key="10">
    <source>
        <dbReference type="Proteomes" id="UP000464314"/>
    </source>
</evidence>